<dbReference type="Pfam" id="PF05270">
    <property type="entry name" value="AbfB"/>
    <property type="match status" value="2"/>
</dbReference>
<dbReference type="Pfam" id="PF07250">
    <property type="entry name" value="Glyoxal_oxid_N"/>
    <property type="match status" value="1"/>
</dbReference>
<dbReference type="Proteomes" id="UP000198804">
    <property type="component" value="Unassembled WGS sequence"/>
</dbReference>
<feature type="region of interest" description="Disordered" evidence="2">
    <location>
        <begin position="563"/>
        <end position="607"/>
    </location>
</feature>
<keyword evidence="1 3" id="KW-0732">Signal</keyword>
<dbReference type="SMART" id="SM00706">
    <property type="entry name" value="TECPR"/>
    <property type="match status" value="5"/>
</dbReference>
<evidence type="ECO:0000256" key="1">
    <source>
        <dbReference type="ARBA" id="ARBA00022729"/>
    </source>
</evidence>
<dbReference type="OrthoDB" id="7821947at2"/>
<dbReference type="GO" id="GO:0046556">
    <property type="term" value="F:alpha-L-arabinofuranosidase activity"/>
    <property type="evidence" value="ECO:0007669"/>
    <property type="project" value="InterPro"/>
</dbReference>
<dbReference type="PANTHER" id="PTHR32208">
    <property type="entry name" value="SECRETED PROTEIN-RELATED"/>
    <property type="match status" value="1"/>
</dbReference>
<feature type="domain" description="Alpha-L-arabinofuranosidase B arabinose-binding" evidence="4">
    <location>
        <begin position="708"/>
        <end position="756"/>
    </location>
</feature>
<dbReference type="PANTHER" id="PTHR32208:SF21">
    <property type="entry name" value="LOW QUALITY PROTEIN: ALDEHYDE OXIDASE GLOX-LIKE"/>
    <property type="match status" value="1"/>
</dbReference>
<dbReference type="RefSeq" id="WP_091945131.1">
    <property type="nucleotide sequence ID" value="NZ_FOSV01000006.1"/>
</dbReference>
<dbReference type="SUPFAM" id="SSF81296">
    <property type="entry name" value="E set domains"/>
    <property type="match status" value="1"/>
</dbReference>
<evidence type="ECO:0000259" key="4">
    <source>
        <dbReference type="Pfam" id="PF05270"/>
    </source>
</evidence>
<evidence type="ECO:0000259" key="6">
    <source>
        <dbReference type="Pfam" id="PF09118"/>
    </source>
</evidence>
<evidence type="ECO:0000313" key="7">
    <source>
        <dbReference type="EMBL" id="SFK96926.1"/>
    </source>
</evidence>
<dbReference type="Gene3D" id="2.60.40.10">
    <property type="entry name" value="Immunoglobulins"/>
    <property type="match status" value="1"/>
</dbReference>
<dbReference type="InterPro" id="IPR036195">
    <property type="entry name" value="AbfB_ABD_sf"/>
</dbReference>
<dbReference type="EMBL" id="FOSV01000006">
    <property type="protein sequence ID" value="SFK96926.1"/>
    <property type="molecule type" value="Genomic_DNA"/>
</dbReference>
<evidence type="ECO:0000259" key="5">
    <source>
        <dbReference type="Pfam" id="PF07250"/>
    </source>
</evidence>
<dbReference type="InterPro" id="IPR014756">
    <property type="entry name" value="Ig_E-set"/>
</dbReference>
<evidence type="ECO:0000256" key="2">
    <source>
        <dbReference type="SAM" id="MobiDB-lite"/>
    </source>
</evidence>
<dbReference type="AlphaFoldDB" id="A0A1I4DXU3"/>
<organism evidence="7 8">
    <name type="scientific">Methylorubrum salsuginis</name>
    <dbReference type="NCBI Taxonomy" id="414703"/>
    <lineage>
        <taxon>Bacteria</taxon>
        <taxon>Pseudomonadati</taxon>
        <taxon>Pseudomonadota</taxon>
        <taxon>Alphaproteobacteria</taxon>
        <taxon>Hyphomicrobiales</taxon>
        <taxon>Methylobacteriaceae</taxon>
        <taxon>Methylorubrum</taxon>
    </lineage>
</organism>
<name>A0A1I4DXU3_9HYPH</name>
<dbReference type="InterPro" id="IPR009880">
    <property type="entry name" value="Glyoxal_oxidase_N"/>
</dbReference>
<dbReference type="CDD" id="cd23399">
    <property type="entry name" value="beta-trefoil_ABD_ABFB"/>
    <property type="match status" value="1"/>
</dbReference>
<reference evidence="8" key="1">
    <citation type="submission" date="2016-10" db="EMBL/GenBank/DDBJ databases">
        <authorList>
            <person name="Varghese N."/>
            <person name="Submissions S."/>
        </authorList>
    </citation>
    <scope>NUCLEOTIDE SEQUENCE [LARGE SCALE GENOMIC DNA]</scope>
    <source>
        <strain evidence="8">CGMCC 1.6474</strain>
    </source>
</reference>
<dbReference type="InterPro" id="IPR013783">
    <property type="entry name" value="Ig-like_fold"/>
</dbReference>
<dbReference type="InterPro" id="IPR006624">
    <property type="entry name" value="Beta-propeller_rpt_TECPR"/>
</dbReference>
<dbReference type="CDD" id="cd02851">
    <property type="entry name" value="E_set_GO_C"/>
    <property type="match status" value="1"/>
</dbReference>
<dbReference type="Gene3D" id="2.130.10.80">
    <property type="entry name" value="Galactose oxidase/kelch, beta-propeller"/>
    <property type="match status" value="1"/>
</dbReference>
<dbReference type="SUPFAM" id="SSF110221">
    <property type="entry name" value="AbfB domain"/>
    <property type="match status" value="2"/>
</dbReference>
<dbReference type="Pfam" id="PF09118">
    <property type="entry name" value="GO-like_E_set"/>
    <property type="match status" value="1"/>
</dbReference>
<dbReference type="SUPFAM" id="SSF50965">
    <property type="entry name" value="Galactose oxidase, central domain"/>
    <property type="match status" value="1"/>
</dbReference>
<dbReference type="STRING" id="414703.SAMN04488125_106213"/>
<dbReference type="InterPro" id="IPR007934">
    <property type="entry name" value="AbfB_ABD"/>
</dbReference>
<dbReference type="InterPro" id="IPR015202">
    <property type="entry name" value="GO-like_E_set"/>
</dbReference>
<feature type="signal peptide" evidence="3">
    <location>
        <begin position="1"/>
        <end position="34"/>
    </location>
</feature>
<proteinExistence type="predicted"/>
<gene>
    <name evidence="7" type="ORF">SAMN04488125_106213</name>
</gene>
<feature type="domain" description="Alpha-L-arabinofuranosidase B arabinose-binding" evidence="4">
    <location>
        <begin position="614"/>
        <end position="702"/>
    </location>
</feature>
<dbReference type="Pfam" id="PF19193">
    <property type="entry name" value="Tectonin"/>
    <property type="match status" value="1"/>
</dbReference>
<dbReference type="Gene3D" id="2.80.10.50">
    <property type="match status" value="2"/>
</dbReference>
<sequence length="997" mass="103351">MMRRDAASGRARARRTALLSATMLATGFLSPAQAAKFGIVVNPVQDPLMANLAIPDAAPTVGMWSGVTGWPMNAIHMSLLPSGKVVSFGTPGGNPGTQDGRTFDVWNPYAGLGDNSHVTLQGIAKINSFCAAQAFQADGSLLVSGGIFDNGTDKGSVVVNTAANGISAIGAQLANDRYYSTMLTLPNGQQLIMGGSYPYQGGWADPQGSIDKGLMTGMTPEIYDGQNWRSLFGAKSREAFGPDFNRFWYPRAWVAPNGKVFGLSSERMWYLDPTSNGSVTSQAFLQGQKDVGNAADAPNVGPASTAVMFAPGKILQVGGNAYSNGEGFRSSSRATVIDINGNAPAVNDTAFMNNGRGWANATVLPTGLVAVTGGSRYNDRGDGDVVLASEFWDPTTGRWSPGASNAVYRGYHSSAILMQNGALMVAGGGAPGPVANQNAELFYPPYLFTSVNGKAALAPRPQIVSLTTTKLAYGQTMQFEFASQNGVAQVVLIGLSSVTHSFNATQRRIPLTFTQADQTVTLQPPASGALAPPGYYQLVAIDQKGVPSPGVIVAVGNVAAPPQSAAPTVATAGGGTGGGTGGTADGGTGGTGTGSGTGSGTSTGGGTGTGTAVSLQASNFTNSYLTNVNGVARLVTPANDGDRQQSTFRLVAGLAGTGLSFQSSTSANQYLRHQNFGVLQQNNDGGDLFKQDATFTQRTALAGTCGCNTGACASYEAVNWPGYYVRHQNYSFYLAKFDGSDLFKQDASFCAAPPLAGGGSTGGGSAGGGLPASNGQWNQIGGPSGRVSIGSDGTVVTNNADNKTVWRSTGDGNWTQMPGTLLNDIAVIDATTMYGIGTDNNVYRYNGQNWTQVGVNARSISASSDGTVLIANGNGELWLKQANDNSNGWTRLPGQANRVAVMNANSLWHVGTDRNAYRGDRNGNWVRVGGDVADIAASPDGSVMVINATNGTLWRKVGDNATEAWTQFGGTVKAADVTIPNAQRAIMIDQNRNVFRW</sequence>
<feature type="chain" id="PRO_5011595473" evidence="3">
    <location>
        <begin position="35"/>
        <end position="997"/>
    </location>
</feature>
<evidence type="ECO:0000313" key="8">
    <source>
        <dbReference type="Proteomes" id="UP000198804"/>
    </source>
</evidence>
<dbReference type="InterPro" id="IPR011043">
    <property type="entry name" value="Gal_Oxase/kelch_b-propeller"/>
</dbReference>
<protein>
    <submittedName>
        <fullName evidence="7">Glyoxal oxidase N-terminus</fullName>
    </submittedName>
</protein>
<accession>A0A1I4DXU3</accession>
<feature type="domain" description="Glyoxal oxidase N-terminal" evidence="5">
    <location>
        <begin position="126"/>
        <end position="428"/>
    </location>
</feature>
<dbReference type="InterPro" id="IPR037293">
    <property type="entry name" value="Gal_Oxidase_central_sf"/>
</dbReference>
<dbReference type="GO" id="GO:0046373">
    <property type="term" value="P:L-arabinose metabolic process"/>
    <property type="evidence" value="ECO:0007669"/>
    <property type="project" value="InterPro"/>
</dbReference>
<keyword evidence="8" id="KW-1185">Reference proteome</keyword>
<dbReference type="SUPFAM" id="SSF63829">
    <property type="entry name" value="Calcium-dependent phosphotriesterase"/>
    <property type="match status" value="1"/>
</dbReference>
<evidence type="ECO:0000256" key="3">
    <source>
        <dbReference type="SAM" id="SignalP"/>
    </source>
</evidence>
<feature type="compositionally biased region" description="Gly residues" evidence="2">
    <location>
        <begin position="572"/>
        <end position="607"/>
    </location>
</feature>
<feature type="domain" description="Galactose oxidase-like Early set" evidence="6">
    <location>
        <begin position="460"/>
        <end position="555"/>
    </location>
</feature>